<organism evidence="2">
    <name type="scientific">viral metagenome</name>
    <dbReference type="NCBI Taxonomy" id="1070528"/>
    <lineage>
        <taxon>unclassified sequences</taxon>
        <taxon>metagenomes</taxon>
        <taxon>organismal metagenomes</taxon>
    </lineage>
</organism>
<dbReference type="EMBL" id="MT141638">
    <property type="protein sequence ID" value="QJA68673.1"/>
    <property type="molecule type" value="Genomic_DNA"/>
</dbReference>
<dbReference type="AlphaFoldDB" id="A0A6M3JFK4"/>
<gene>
    <name evidence="2" type="ORF">MM415A05995_0008</name>
    <name evidence="1" type="ORF">MM415B00626_0049</name>
</gene>
<protein>
    <submittedName>
        <fullName evidence="2">Uncharacterized protein</fullName>
    </submittedName>
</protein>
<evidence type="ECO:0000313" key="2">
    <source>
        <dbReference type="EMBL" id="QJA68673.1"/>
    </source>
</evidence>
<evidence type="ECO:0000313" key="1">
    <source>
        <dbReference type="EMBL" id="QJA63516.1"/>
    </source>
</evidence>
<reference evidence="2" key="1">
    <citation type="submission" date="2020-03" db="EMBL/GenBank/DDBJ databases">
        <title>The deep terrestrial virosphere.</title>
        <authorList>
            <person name="Holmfeldt K."/>
            <person name="Nilsson E."/>
            <person name="Simone D."/>
            <person name="Lopez-Fernandez M."/>
            <person name="Wu X."/>
            <person name="de Brujin I."/>
            <person name="Lundin D."/>
            <person name="Andersson A."/>
            <person name="Bertilsson S."/>
            <person name="Dopson M."/>
        </authorList>
    </citation>
    <scope>NUCLEOTIDE SEQUENCE</scope>
    <source>
        <strain evidence="2">MM415A05995</strain>
        <strain evidence="1">MM415B00626</strain>
    </source>
</reference>
<sequence length="49" mass="6176">MKQKTARRWLRKSQWKIAKSKLLGWKKSVERQYIKCLCYAQQDVRFRRF</sequence>
<name>A0A6M3JFK4_9ZZZZ</name>
<proteinExistence type="predicted"/>
<accession>A0A6M3JFK4</accession>
<dbReference type="EMBL" id="MT141498">
    <property type="protein sequence ID" value="QJA63516.1"/>
    <property type="molecule type" value="Genomic_DNA"/>
</dbReference>